<evidence type="ECO:0000313" key="1">
    <source>
        <dbReference type="EMBL" id="CCC91882.1"/>
    </source>
</evidence>
<proteinExistence type="predicted"/>
<organism evidence="1">
    <name type="scientific">Trypanosoma congolense (strain IL3000)</name>
    <dbReference type="NCBI Taxonomy" id="1068625"/>
    <lineage>
        <taxon>Eukaryota</taxon>
        <taxon>Discoba</taxon>
        <taxon>Euglenozoa</taxon>
        <taxon>Kinetoplastea</taxon>
        <taxon>Metakinetoplastina</taxon>
        <taxon>Trypanosomatida</taxon>
        <taxon>Trypanosomatidae</taxon>
        <taxon>Trypanosoma</taxon>
        <taxon>Nannomonas</taxon>
    </lineage>
</organism>
<accession>G0UR71</accession>
<protein>
    <submittedName>
        <fullName evidence="1">Uncharacterized protein</fullName>
    </submittedName>
</protein>
<reference evidence="1" key="1">
    <citation type="journal article" date="2012" name="Proc. Natl. Acad. Sci. U.S.A.">
        <title>Antigenic diversity is generated by distinct evolutionary mechanisms in African trypanosome species.</title>
        <authorList>
            <person name="Jackson A.P."/>
            <person name="Berry A."/>
            <person name="Aslett M."/>
            <person name="Allison H.C."/>
            <person name="Burton P."/>
            <person name="Vavrova-Anderson J."/>
            <person name="Brown R."/>
            <person name="Browne H."/>
            <person name="Corton N."/>
            <person name="Hauser H."/>
            <person name="Gamble J."/>
            <person name="Gilderthorp R."/>
            <person name="Marcello L."/>
            <person name="McQuillan J."/>
            <person name="Otto T.D."/>
            <person name="Quail M.A."/>
            <person name="Sanders M.J."/>
            <person name="van Tonder A."/>
            <person name="Ginger M.L."/>
            <person name="Field M.C."/>
            <person name="Barry J.D."/>
            <person name="Hertz-Fowler C."/>
            <person name="Berriman M."/>
        </authorList>
    </citation>
    <scope>NUCLEOTIDE SEQUENCE</scope>
    <source>
        <strain evidence="1">IL3000</strain>
    </source>
</reference>
<sequence length="106" mass="12122">MQSDINLIRVNAAPPLCFHLPFWLPTRTHTSSTPLLTHPIHPRHHQTDNPPTKCSFQHIPFTYFCFPLTTSLCFPPFNASTHSEQFFLPPKHSVSQPPVCVSVHRL</sequence>
<name>G0UR71_TRYCI</name>
<gene>
    <name evidence="1" type="ORF">TCIL3000_8_910</name>
</gene>
<dbReference type="EMBL" id="HE575321">
    <property type="protein sequence ID" value="CCC91882.1"/>
    <property type="molecule type" value="Genomic_DNA"/>
</dbReference>
<dbReference type="AlphaFoldDB" id="G0UR71"/>